<dbReference type="AlphaFoldDB" id="A0A9X4MB14"/>
<comment type="caution">
    <text evidence="2">The sequence shown here is derived from an EMBL/GenBank/DDBJ whole genome shotgun (WGS) entry which is preliminary data.</text>
</comment>
<keyword evidence="3" id="KW-1185">Reference proteome</keyword>
<protein>
    <submittedName>
        <fullName evidence="2">YlxR family protein</fullName>
    </submittedName>
</protein>
<dbReference type="Proteomes" id="UP001152872">
    <property type="component" value="Unassembled WGS sequence"/>
</dbReference>
<organism evidence="2 3">
    <name type="scientific">Pseudanabaena catenata USMAC16</name>
    <dbReference type="NCBI Taxonomy" id="1855837"/>
    <lineage>
        <taxon>Bacteria</taxon>
        <taxon>Bacillati</taxon>
        <taxon>Cyanobacteriota</taxon>
        <taxon>Cyanophyceae</taxon>
        <taxon>Pseudanabaenales</taxon>
        <taxon>Pseudanabaenaceae</taxon>
        <taxon>Pseudanabaena</taxon>
    </lineage>
</organism>
<dbReference type="SUPFAM" id="SSF64376">
    <property type="entry name" value="YlxR-like"/>
    <property type="match status" value="1"/>
</dbReference>
<evidence type="ECO:0000313" key="2">
    <source>
        <dbReference type="EMBL" id="MDG3495910.1"/>
    </source>
</evidence>
<dbReference type="RefSeq" id="WP_009628060.1">
    <property type="nucleotide sequence ID" value="NZ_VBTY01000135.1"/>
</dbReference>
<evidence type="ECO:0000259" key="1">
    <source>
        <dbReference type="Pfam" id="PF04296"/>
    </source>
</evidence>
<name>A0A9X4MB14_9CYAN</name>
<dbReference type="InterPro" id="IPR037465">
    <property type="entry name" value="YlxR"/>
</dbReference>
<accession>A0A9X4MB14</accession>
<dbReference type="PANTHER" id="PTHR34215:SF1">
    <property type="entry name" value="YLXR DOMAIN-CONTAINING PROTEIN"/>
    <property type="match status" value="1"/>
</dbReference>
<dbReference type="PANTHER" id="PTHR34215">
    <property type="entry name" value="BLL0784 PROTEIN"/>
    <property type="match status" value="1"/>
</dbReference>
<evidence type="ECO:0000313" key="3">
    <source>
        <dbReference type="Proteomes" id="UP001152872"/>
    </source>
</evidence>
<dbReference type="InterPro" id="IPR035931">
    <property type="entry name" value="YlxR-like_sf"/>
</dbReference>
<sequence length="109" mass="12954">MALKLHRRCVSCQCIALRDNFWRVVRVPIAPEQNDQDDRDDRKNIYQHFQIQLDQGMGRSAYLCQKLDCLQIAQKKNRLGRSLRTHIPPEIFDILKSRLELINKNHQTQ</sequence>
<dbReference type="Gene3D" id="3.30.1230.10">
    <property type="entry name" value="YlxR-like"/>
    <property type="match status" value="1"/>
</dbReference>
<feature type="domain" description="YlxR" evidence="1">
    <location>
        <begin position="7"/>
        <end position="96"/>
    </location>
</feature>
<dbReference type="Pfam" id="PF04296">
    <property type="entry name" value="YlxR"/>
    <property type="match status" value="1"/>
</dbReference>
<proteinExistence type="predicted"/>
<dbReference type="EMBL" id="VBTY01000135">
    <property type="protein sequence ID" value="MDG3495910.1"/>
    <property type="molecule type" value="Genomic_DNA"/>
</dbReference>
<gene>
    <name evidence="2" type="ORF">FEV09_15285</name>
</gene>
<dbReference type="InterPro" id="IPR007393">
    <property type="entry name" value="YlxR_dom"/>
</dbReference>
<reference evidence="2" key="1">
    <citation type="submission" date="2019-05" db="EMBL/GenBank/DDBJ databases">
        <title>Whole genome sequencing of Pseudanabaena catenata USMAC16.</title>
        <authorList>
            <person name="Khan Z."/>
            <person name="Omar W.M."/>
            <person name="Convey P."/>
            <person name="Merican F."/>
            <person name="Najimudin N."/>
        </authorList>
    </citation>
    <scope>NUCLEOTIDE SEQUENCE</scope>
    <source>
        <strain evidence="2">USMAC16</strain>
    </source>
</reference>